<feature type="transmembrane region" description="Helical" evidence="1">
    <location>
        <begin position="46"/>
        <end position="72"/>
    </location>
</feature>
<evidence type="ECO:0000313" key="3">
    <source>
        <dbReference type="EMBL" id="MYH60514.1"/>
    </source>
</evidence>
<dbReference type="GO" id="GO:0008237">
    <property type="term" value="F:metallopeptidase activity"/>
    <property type="evidence" value="ECO:0007669"/>
    <property type="project" value="UniProtKB-KW"/>
</dbReference>
<dbReference type="EMBL" id="VYDA01000060">
    <property type="protein sequence ID" value="MYH60514.1"/>
    <property type="molecule type" value="Genomic_DNA"/>
</dbReference>
<feature type="transmembrane region" description="Helical" evidence="1">
    <location>
        <begin position="92"/>
        <end position="116"/>
    </location>
</feature>
<feature type="transmembrane region" description="Helical" evidence="1">
    <location>
        <begin position="18"/>
        <end position="40"/>
    </location>
</feature>
<sequence length="324" mass="35425">MLPFWNSDDRRLRAGWRLILHVILVAVVIVALEVLFSLAFEDLEETFAFGIVQMALSGLAIVAGTLLAARFLDRRPVSDLGLQFSSHWWRDLGYGLFLGAFLMLLIFLVELALGWVTVEELLATNRSVPFALAILWPLTQFLAVGIYEELVSRGYHFKNLAEGLSFSPLGRKRAILLAWFISSAVFGLLHAFNPNATVISTVNLFLAGLFLGLPFLLTDQLAMPIGIHITWNFFQGNVFGFPVSGTSNNETTFIAVQQGGPDLWTGGAFGPEAGVLGLAAIVVGSLLIVWWVKRTRGAVGFALAVAEYQSPANSESVAEQPPME</sequence>
<feature type="transmembrane region" description="Helical" evidence="1">
    <location>
        <begin position="273"/>
        <end position="292"/>
    </location>
</feature>
<protein>
    <submittedName>
        <fullName evidence="3">CPBP family intramembrane metalloprotease</fullName>
    </submittedName>
</protein>
<dbReference type="PANTHER" id="PTHR39430">
    <property type="entry name" value="MEMBRANE-ASSOCIATED PROTEASE-RELATED"/>
    <property type="match status" value="1"/>
</dbReference>
<dbReference type="Pfam" id="PF02517">
    <property type="entry name" value="Rce1-like"/>
    <property type="match status" value="1"/>
</dbReference>
<proteinExistence type="predicted"/>
<evidence type="ECO:0000259" key="2">
    <source>
        <dbReference type="Pfam" id="PF02517"/>
    </source>
</evidence>
<gene>
    <name evidence="3" type="ORF">F4148_01650</name>
</gene>
<accession>A0A6B1G2Z6</accession>
<organism evidence="3">
    <name type="scientific">Caldilineaceae bacterium SB0675_bin_29</name>
    <dbReference type="NCBI Taxonomy" id="2605266"/>
    <lineage>
        <taxon>Bacteria</taxon>
        <taxon>Bacillati</taxon>
        <taxon>Chloroflexota</taxon>
        <taxon>Caldilineae</taxon>
        <taxon>Caldilineales</taxon>
        <taxon>Caldilineaceae</taxon>
    </lineage>
</organism>
<dbReference type="InterPro" id="IPR003675">
    <property type="entry name" value="Rce1/LyrA-like_dom"/>
</dbReference>
<feature type="transmembrane region" description="Helical" evidence="1">
    <location>
        <begin position="128"/>
        <end position="147"/>
    </location>
</feature>
<dbReference type="PANTHER" id="PTHR39430:SF1">
    <property type="entry name" value="PROTEASE"/>
    <property type="match status" value="1"/>
</dbReference>
<comment type="caution">
    <text evidence="3">The sequence shown here is derived from an EMBL/GenBank/DDBJ whole genome shotgun (WGS) entry which is preliminary data.</text>
</comment>
<dbReference type="GO" id="GO:0006508">
    <property type="term" value="P:proteolysis"/>
    <property type="evidence" value="ECO:0007669"/>
    <property type="project" value="UniProtKB-KW"/>
</dbReference>
<feature type="transmembrane region" description="Helical" evidence="1">
    <location>
        <begin position="198"/>
        <end position="218"/>
    </location>
</feature>
<keyword evidence="1" id="KW-1133">Transmembrane helix</keyword>
<feature type="transmembrane region" description="Helical" evidence="1">
    <location>
        <begin position="174"/>
        <end position="192"/>
    </location>
</feature>
<dbReference type="AlphaFoldDB" id="A0A6B1G2Z6"/>
<dbReference type="GO" id="GO:0080120">
    <property type="term" value="P:CAAX-box protein maturation"/>
    <property type="evidence" value="ECO:0007669"/>
    <property type="project" value="UniProtKB-ARBA"/>
</dbReference>
<keyword evidence="3" id="KW-0482">Metalloprotease</keyword>
<feature type="domain" description="CAAX prenyl protease 2/Lysostaphin resistance protein A-like" evidence="2">
    <location>
        <begin position="133"/>
        <end position="234"/>
    </location>
</feature>
<keyword evidence="3" id="KW-0378">Hydrolase</keyword>
<evidence type="ECO:0000256" key="1">
    <source>
        <dbReference type="SAM" id="Phobius"/>
    </source>
</evidence>
<reference evidence="3" key="1">
    <citation type="submission" date="2019-09" db="EMBL/GenBank/DDBJ databases">
        <title>Characterisation of the sponge microbiome using genome-centric metagenomics.</title>
        <authorList>
            <person name="Engelberts J.P."/>
            <person name="Robbins S.J."/>
            <person name="De Goeij J.M."/>
            <person name="Aranda M."/>
            <person name="Bell S.C."/>
            <person name="Webster N.S."/>
        </authorList>
    </citation>
    <scope>NUCLEOTIDE SEQUENCE</scope>
    <source>
        <strain evidence="3">SB0675_bin_29</strain>
    </source>
</reference>
<name>A0A6B1G2Z6_9CHLR</name>
<dbReference type="GO" id="GO:0004175">
    <property type="term" value="F:endopeptidase activity"/>
    <property type="evidence" value="ECO:0007669"/>
    <property type="project" value="UniProtKB-ARBA"/>
</dbReference>
<keyword evidence="3" id="KW-0645">Protease</keyword>
<keyword evidence="1" id="KW-0472">Membrane</keyword>
<keyword evidence="1" id="KW-0812">Transmembrane</keyword>